<evidence type="ECO:0000313" key="2">
    <source>
        <dbReference type="EMBL" id="AWL13093.1"/>
    </source>
</evidence>
<dbReference type="Proteomes" id="UP000245728">
    <property type="component" value="Chromosome"/>
</dbReference>
<feature type="transmembrane region" description="Helical" evidence="1">
    <location>
        <begin position="91"/>
        <end position="115"/>
    </location>
</feature>
<dbReference type="RefSeq" id="WP_109340613.1">
    <property type="nucleotide sequence ID" value="NZ_CP029347.1"/>
</dbReference>
<proteinExistence type="predicted"/>
<dbReference type="AlphaFoldDB" id="A0A2S2E636"/>
<feature type="transmembrane region" description="Helical" evidence="1">
    <location>
        <begin position="127"/>
        <end position="151"/>
    </location>
</feature>
<gene>
    <name evidence="2" type="ORF">HMF8227_02641</name>
</gene>
<feature type="transmembrane region" description="Helical" evidence="1">
    <location>
        <begin position="49"/>
        <end position="71"/>
    </location>
</feature>
<dbReference type="EMBL" id="CP029347">
    <property type="protein sequence ID" value="AWL13093.1"/>
    <property type="molecule type" value="Genomic_DNA"/>
</dbReference>
<keyword evidence="1" id="KW-0812">Transmembrane</keyword>
<protein>
    <submittedName>
        <fullName evidence="2">Uncharacterized protein</fullName>
    </submittedName>
</protein>
<evidence type="ECO:0000256" key="1">
    <source>
        <dbReference type="SAM" id="Phobius"/>
    </source>
</evidence>
<sequence>MLSLTHYSHKQVSIWTTLIFDALITAFYFTKVLSLPADVTLTSVEMARVLMQVMIIAIVLAIILFSGVHFFTQHDPKDERDYWVDAQATKVAYGVLSLSLVIIIGHTAVAEIFAADLQPLFDNPSMQYAHLLLLALIASSMLRSVTQLILYRRH</sequence>
<keyword evidence="1" id="KW-0472">Membrane</keyword>
<organism evidence="2 3">
    <name type="scientific">Saliniradius amylolyticus</name>
    <dbReference type="NCBI Taxonomy" id="2183582"/>
    <lineage>
        <taxon>Bacteria</taxon>
        <taxon>Pseudomonadati</taxon>
        <taxon>Pseudomonadota</taxon>
        <taxon>Gammaproteobacteria</taxon>
        <taxon>Alteromonadales</taxon>
        <taxon>Alteromonadaceae</taxon>
        <taxon>Saliniradius</taxon>
    </lineage>
</organism>
<keyword evidence="1" id="KW-1133">Transmembrane helix</keyword>
<keyword evidence="3" id="KW-1185">Reference proteome</keyword>
<reference evidence="2 3" key="1">
    <citation type="submission" date="2018-05" db="EMBL/GenBank/DDBJ databases">
        <title>Salinimonas sp. HMF8227 Genome sequencing and assembly.</title>
        <authorList>
            <person name="Kang H."/>
            <person name="Kang J."/>
            <person name="Cha I."/>
            <person name="Kim H."/>
            <person name="Joh K."/>
        </authorList>
    </citation>
    <scope>NUCLEOTIDE SEQUENCE [LARGE SCALE GENOMIC DNA]</scope>
    <source>
        <strain evidence="2 3">HMF8227</strain>
    </source>
</reference>
<evidence type="ECO:0000313" key="3">
    <source>
        <dbReference type="Proteomes" id="UP000245728"/>
    </source>
</evidence>
<dbReference type="KEGG" id="salh:HMF8227_02641"/>
<feature type="transmembrane region" description="Helical" evidence="1">
    <location>
        <begin position="12"/>
        <end position="29"/>
    </location>
</feature>
<accession>A0A2S2E636</accession>
<name>A0A2S2E636_9ALTE</name>